<comment type="caution">
    <text evidence="2">The sequence shown here is derived from an EMBL/GenBank/DDBJ whole genome shotgun (WGS) entry which is preliminary data.</text>
</comment>
<protein>
    <submittedName>
        <fullName evidence="2">Uncharacterized protein</fullName>
    </submittedName>
</protein>
<dbReference type="PANTHER" id="PTHR37258">
    <property type="entry name" value="FANTOM PROTEIN"/>
    <property type="match status" value="1"/>
</dbReference>
<feature type="region of interest" description="Disordered" evidence="1">
    <location>
        <begin position="33"/>
        <end position="59"/>
    </location>
</feature>
<organism evidence="2 3">
    <name type="scientific">Macleaya cordata</name>
    <name type="common">Five-seeded plume-poppy</name>
    <name type="synonym">Bocconia cordata</name>
    <dbReference type="NCBI Taxonomy" id="56857"/>
    <lineage>
        <taxon>Eukaryota</taxon>
        <taxon>Viridiplantae</taxon>
        <taxon>Streptophyta</taxon>
        <taxon>Embryophyta</taxon>
        <taxon>Tracheophyta</taxon>
        <taxon>Spermatophyta</taxon>
        <taxon>Magnoliopsida</taxon>
        <taxon>Ranunculales</taxon>
        <taxon>Papaveraceae</taxon>
        <taxon>Papaveroideae</taxon>
        <taxon>Macleaya</taxon>
    </lineage>
</organism>
<dbReference type="OrthoDB" id="684590at2759"/>
<dbReference type="OMA" id="AGDKEWF"/>
<evidence type="ECO:0000313" key="2">
    <source>
        <dbReference type="EMBL" id="OVA04697.1"/>
    </source>
</evidence>
<name>A0A200Q2L1_MACCD</name>
<reference evidence="2 3" key="1">
    <citation type="journal article" date="2017" name="Mol. Plant">
        <title>The Genome of Medicinal Plant Macleaya cordata Provides New Insights into Benzylisoquinoline Alkaloids Metabolism.</title>
        <authorList>
            <person name="Liu X."/>
            <person name="Liu Y."/>
            <person name="Huang P."/>
            <person name="Ma Y."/>
            <person name="Qing Z."/>
            <person name="Tang Q."/>
            <person name="Cao H."/>
            <person name="Cheng P."/>
            <person name="Zheng Y."/>
            <person name="Yuan Z."/>
            <person name="Zhou Y."/>
            <person name="Liu J."/>
            <person name="Tang Z."/>
            <person name="Zhuo Y."/>
            <person name="Zhang Y."/>
            <person name="Yu L."/>
            <person name="Huang J."/>
            <person name="Yang P."/>
            <person name="Peng Q."/>
            <person name="Zhang J."/>
            <person name="Jiang W."/>
            <person name="Zhang Z."/>
            <person name="Lin K."/>
            <person name="Ro D.K."/>
            <person name="Chen X."/>
            <person name="Xiong X."/>
            <person name="Shang Y."/>
            <person name="Huang S."/>
            <person name="Zeng J."/>
        </authorList>
    </citation>
    <scope>NUCLEOTIDE SEQUENCE [LARGE SCALE GENOMIC DNA]</scope>
    <source>
        <strain evidence="3">cv. BLH2017</strain>
        <tissue evidence="2">Root</tissue>
    </source>
</reference>
<dbReference type="Proteomes" id="UP000195402">
    <property type="component" value="Unassembled WGS sequence"/>
</dbReference>
<gene>
    <name evidence="2" type="ORF">BVC80_1719g25</name>
</gene>
<dbReference type="PANTHER" id="PTHR37258:SF1">
    <property type="entry name" value="FANTOM PROTEIN"/>
    <property type="match status" value="1"/>
</dbReference>
<feature type="compositionally biased region" description="Basic and acidic residues" evidence="1">
    <location>
        <begin position="43"/>
        <end position="59"/>
    </location>
</feature>
<evidence type="ECO:0000313" key="3">
    <source>
        <dbReference type="Proteomes" id="UP000195402"/>
    </source>
</evidence>
<accession>A0A200Q2L1</accession>
<keyword evidence="3" id="KW-1185">Reference proteome</keyword>
<evidence type="ECO:0000256" key="1">
    <source>
        <dbReference type="SAM" id="MobiDB-lite"/>
    </source>
</evidence>
<dbReference type="InParanoid" id="A0A200Q2L1"/>
<dbReference type="FunCoup" id="A0A200Q2L1">
    <property type="interactions" value="912"/>
</dbReference>
<dbReference type="AlphaFoldDB" id="A0A200Q2L1"/>
<dbReference type="STRING" id="56857.A0A200Q2L1"/>
<sequence>MLCTGRSGPNWLDRLRSSKGFPVGNGIDLEHFLNANPNPKNDTILEKDDRKSNDESVAMEEKKVGVEKKTVTYSKRQNNCEKEDLFDIMNSVLSELFNMGEGDSGKFQEIRDFDKKKSCRKQKNPKLCVFSASASVDDDVPAMSPSSADNSVTEEKKLGFGLERKETVEDEKLKGENSGYSDVMIIDTSAQIWKSEKLVFRKGNVWKVWEKKPKCRKVFGCRKKRKSNQLSDSESVGKKKMKKQKVSGFPSSSDAAGRGKPIMLSNGGITENDVMEAWKKTLRFGFPDHPGNQLTKVLLLFIFTVFLQVGRTEINSQVPVLNVCTEERLFLWTLPISKFLTWPKGAEESK</sequence>
<feature type="region of interest" description="Disordered" evidence="1">
    <location>
        <begin position="229"/>
        <end position="262"/>
    </location>
</feature>
<dbReference type="EMBL" id="MVGT01003289">
    <property type="protein sequence ID" value="OVA04697.1"/>
    <property type="molecule type" value="Genomic_DNA"/>
</dbReference>
<proteinExistence type="predicted"/>